<keyword evidence="3" id="KW-0500">Molybdenum</keyword>
<dbReference type="InterPro" id="IPR009010">
    <property type="entry name" value="Asp_de-COase-like_dom_sf"/>
</dbReference>
<dbReference type="EMBL" id="JAICBX010000002">
    <property type="protein sequence ID" value="MBW8638270.1"/>
    <property type="molecule type" value="Genomic_DNA"/>
</dbReference>
<gene>
    <name evidence="9" type="ORF">K1W69_13825</name>
</gene>
<evidence type="ECO:0000256" key="4">
    <source>
        <dbReference type="ARBA" id="ARBA00022723"/>
    </source>
</evidence>
<dbReference type="Gene3D" id="3.40.50.740">
    <property type="match status" value="1"/>
</dbReference>
<evidence type="ECO:0000256" key="5">
    <source>
        <dbReference type="ARBA" id="ARBA00023002"/>
    </source>
</evidence>
<dbReference type="GO" id="GO:0030288">
    <property type="term" value="C:outer membrane-bounded periplasmic space"/>
    <property type="evidence" value="ECO:0007669"/>
    <property type="project" value="TreeGrafter"/>
</dbReference>
<dbReference type="GO" id="GO:0030151">
    <property type="term" value="F:molybdenum ion binding"/>
    <property type="evidence" value="ECO:0007669"/>
    <property type="project" value="TreeGrafter"/>
</dbReference>
<evidence type="ECO:0000256" key="1">
    <source>
        <dbReference type="ARBA" id="ARBA00001942"/>
    </source>
</evidence>
<dbReference type="SUPFAM" id="SSF53706">
    <property type="entry name" value="Formate dehydrogenase/DMSO reductase, domains 1-3"/>
    <property type="match status" value="1"/>
</dbReference>
<evidence type="ECO:0000256" key="3">
    <source>
        <dbReference type="ARBA" id="ARBA00022505"/>
    </source>
</evidence>
<dbReference type="PANTHER" id="PTHR43742">
    <property type="entry name" value="TRIMETHYLAMINE-N-OXIDE REDUCTASE"/>
    <property type="match status" value="1"/>
</dbReference>
<dbReference type="SUPFAM" id="SSF50692">
    <property type="entry name" value="ADC-like"/>
    <property type="match status" value="1"/>
</dbReference>
<name>A0AAE3D090_9HYPH</name>
<dbReference type="Gene3D" id="2.40.40.20">
    <property type="match status" value="1"/>
</dbReference>
<dbReference type="GO" id="GO:0043546">
    <property type="term" value="F:molybdopterin cofactor binding"/>
    <property type="evidence" value="ECO:0007669"/>
    <property type="project" value="InterPro"/>
</dbReference>
<comment type="cofactor">
    <cofactor evidence="1">
        <name>Mo-bis(molybdopterin guanine dinucleotide)</name>
        <dbReference type="ChEBI" id="CHEBI:60539"/>
    </cofactor>
</comment>
<dbReference type="Proteomes" id="UP001196509">
    <property type="component" value="Unassembled WGS sequence"/>
</dbReference>
<dbReference type="GO" id="GO:0016491">
    <property type="term" value="F:oxidoreductase activity"/>
    <property type="evidence" value="ECO:0007669"/>
    <property type="project" value="UniProtKB-KW"/>
</dbReference>
<dbReference type="AlphaFoldDB" id="A0AAE3D090"/>
<keyword evidence="10" id="KW-1185">Reference proteome</keyword>
<dbReference type="GO" id="GO:0009055">
    <property type="term" value="F:electron transfer activity"/>
    <property type="evidence" value="ECO:0007669"/>
    <property type="project" value="TreeGrafter"/>
</dbReference>
<feature type="region of interest" description="Disordered" evidence="6">
    <location>
        <begin position="778"/>
        <end position="802"/>
    </location>
</feature>
<dbReference type="Gene3D" id="3.90.55.10">
    <property type="entry name" value="Dimethylsulfoxide Reductase, domain 3"/>
    <property type="match status" value="1"/>
</dbReference>
<dbReference type="Gene3D" id="3.40.228.10">
    <property type="entry name" value="Dimethylsulfoxide Reductase, domain 2"/>
    <property type="match status" value="1"/>
</dbReference>
<protein>
    <submittedName>
        <fullName evidence="9">Molybdopterin-dependent oxidoreductase</fullName>
    </submittedName>
</protein>
<dbReference type="GO" id="GO:0009061">
    <property type="term" value="P:anaerobic respiration"/>
    <property type="evidence" value="ECO:0007669"/>
    <property type="project" value="TreeGrafter"/>
</dbReference>
<dbReference type="CDD" id="cd02793">
    <property type="entry name" value="MopB_CT_DMSOR-BSOR-TMAOR"/>
    <property type="match status" value="1"/>
</dbReference>
<evidence type="ECO:0000259" key="8">
    <source>
        <dbReference type="Pfam" id="PF01568"/>
    </source>
</evidence>
<dbReference type="InterPro" id="IPR041954">
    <property type="entry name" value="CT_DMSOR/BSOR/TMAOR"/>
</dbReference>
<accession>A0AAE3D090</accession>
<feature type="domain" description="Molybdopterin dinucleotide-binding" evidence="8">
    <location>
        <begin position="629"/>
        <end position="747"/>
    </location>
</feature>
<evidence type="ECO:0000256" key="2">
    <source>
        <dbReference type="ARBA" id="ARBA00010312"/>
    </source>
</evidence>
<dbReference type="RefSeq" id="WP_220228909.1">
    <property type="nucleotide sequence ID" value="NZ_JAICBX010000002.1"/>
</dbReference>
<evidence type="ECO:0000259" key="7">
    <source>
        <dbReference type="Pfam" id="PF00384"/>
    </source>
</evidence>
<keyword evidence="4" id="KW-0479">Metal-binding</keyword>
<dbReference type="PANTHER" id="PTHR43742:SF10">
    <property type="entry name" value="TRIMETHYLAMINE-N-OXIDE REDUCTASE 2"/>
    <property type="match status" value="1"/>
</dbReference>
<dbReference type="InterPro" id="IPR050612">
    <property type="entry name" value="Prok_Mopterin_Oxidored"/>
</dbReference>
<feature type="domain" description="Molybdopterin oxidoreductase" evidence="7">
    <location>
        <begin position="53"/>
        <end position="503"/>
    </location>
</feature>
<organism evidence="9 10">
    <name type="scientific">Flavimaribacter sediminis</name>
    <dbReference type="NCBI Taxonomy" id="2865987"/>
    <lineage>
        <taxon>Bacteria</taxon>
        <taxon>Pseudomonadati</taxon>
        <taxon>Pseudomonadota</taxon>
        <taxon>Alphaproteobacteria</taxon>
        <taxon>Hyphomicrobiales</taxon>
        <taxon>Rhizobiaceae</taxon>
        <taxon>Flavimaribacter</taxon>
    </lineage>
</organism>
<comment type="caution">
    <text evidence="9">The sequence shown here is derived from an EMBL/GenBank/DDBJ whole genome shotgun (WGS) entry which is preliminary data.</text>
</comment>
<evidence type="ECO:0000313" key="9">
    <source>
        <dbReference type="EMBL" id="MBW8638270.1"/>
    </source>
</evidence>
<reference evidence="9" key="1">
    <citation type="submission" date="2021-08" db="EMBL/GenBank/DDBJ databases">
        <title>Hoeflea bacterium WL0058 sp. nov., isolated from the sediment.</title>
        <authorList>
            <person name="Wang L."/>
            <person name="Zhang D."/>
        </authorList>
    </citation>
    <scope>NUCLEOTIDE SEQUENCE</scope>
    <source>
        <strain evidence="9">WL0058</strain>
    </source>
</reference>
<dbReference type="Pfam" id="PF01568">
    <property type="entry name" value="Molydop_binding"/>
    <property type="match status" value="1"/>
</dbReference>
<sequence>MPQSGDPLVSTHWGTYRARNDATGATSLAAFEDDPDPSPIGESIIETLSDSCRIARPMIRKSYLERGDTTRRGQDSFVAVSWEEALDLAARELTRIRANYGNEAIYAGSYGWASAGRFHHAQSQLRRLLNLFGGYTASRNTYSYAAAEVVLPHVVAPLDQLFNDHTSWRAIGETRALVVAFGGVSLRNSQINPGGVARHTHKGDIAGAIAAGAHIVSITPSRDEGYSNEWTPIRPNTDLALMLGLAHTLTSEGLHDKDFLTRYCTGFDKFESYICGETDGLARDADWAAVITGVDADTIRALARRMAKQPTVVNASWSLTRQHNGEMNYWMTVVLAAMLGGVGRKGEGFALGLGAVNSIGNTRRTVRLAALPTGRNPISAFIPVARIADMLLHPGQPFRYNGQILHYPDIRLVYWAGGNPFHHHQDLNRLRKAWRKPETVIVHEPHWTPLARHADIVFPATLPAERNDIAGSPRDTHLFATKAIAEPFAEARDDHDIFAGLAARLSSPDNRLNSLEAAFTGGKDKDEWLQSLYDDTRDRLAETGVHMPAFEAFREAGFFAFDAPEDPCILLKAFRDNPDAHPLPTPSGRIEIFSKTIAGFGIMGNPGHPAWTPPVEWLGARLAERWPIHLVTHQPARRLHSQLDQARHSLEGKINGREACVISRQDAARRGLREGDVARIFNDRGSCLAGVRICEDVLPGVAMMPTGAWLDLDESLTPACCKHGNVNIVTADRATSELAQGPAALSCLVEIERHKAEPPPVTAHRPPEIEIVQKKISLPPAPRRAHPRPPWSGPLRPTSGTV</sequence>
<dbReference type="InterPro" id="IPR006656">
    <property type="entry name" value="Mopterin_OxRdtase"/>
</dbReference>
<comment type="similarity">
    <text evidence="2">Belongs to the prokaryotic molybdopterin-containing oxidoreductase family.</text>
</comment>
<evidence type="ECO:0000313" key="10">
    <source>
        <dbReference type="Proteomes" id="UP001196509"/>
    </source>
</evidence>
<dbReference type="Pfam" id="PF00384">
    <property type="entry name" value="Molybdopterin"/>
    <property type="match status" value="1"/>
</dbReference>
<proteinExistence type="inferred from homology"/>
<keyword evidence="5" id="KW-0560">Oxidoreductase</keyword>
<dbReference type="InterPro" id="IPR006657">
    <property type="entry name" value="MoPterin_dinucl-bd_dom"/>
</dbReference>
<evidence type="ECO:0000256" key="6">
    <source>
        <dbReference type="SAM" id="MobiDB-lite"/>
    </source>
</evidence>